<dbReference type="InterPro" id="IPR011765">
    <property type="entry name" value="Pept_M16_N"/>
</dbReference>
<comment type="caution">
    <text evidence="4">The sequence shown here is derived from an EMBL/GenBank/DDBJ whole genome shotgun (WGS) entry which is preliminary data.</text>
</comment>
<evidence type="ECO:0000313" key="4">
    <source>
        <dbReference type="EMBL" id="MBC5623153.1"/>
    </source>
</evidence>
<evidence type="ECO:0000259" key="2">
    <source>
        <dbReference type="Pfam" id="PF00675"/>
    </source>
</evidence>
<proteinExistence type="inferred from homology"/>
<dbReference type="Proteomes" id="UP000646484">
    <property type="component" value="Unassembled WGS sequence"/>
</dbReference>
<dbReference type="SUPFAM" id="SSF63411">
    <property type="entry name" value="LuxS/MPP-like metallohydrolase"/>
    <property type="match status" value="2"/>
</dbReference>
<dbReference type="Pfam" id="PF05193">
    <property type="entry name" value="Peptidase_M16_C"/>
    <property type="match status" value="1"/>
</dbReference>
<gene>
    <name evidence="4" type="ORF">H8S64_18830</name>
</gene>
<comment type="similarity">
    <text evidence="1">Belongs to the peptidase M16 family.</text>
</comment>
<dbReference type="InterPro" id="IPR007863">
    <property type="entry name" value="Peptidase_M16_C"/>
</dbReference>
<sequence length="405" mass="46413">MYQTHIFPNGLRLIHNYVPNKAAYCGLIINVGSRDEQAGEFGMAHFIEHVIFKGTEKRKAYHILSRLEDVGGELNAYTTKEDTCVYATFMAKDYERALELFADIVFHSVFPEKEIEKEKDVVLDEINSYKDNPGELIFDDFEELVYSGYPIGRNILGDEASVEQISREMVLDFVRRNYFPNRMVISSVGDIAFDKLVRLVEKYFAGYESGPSLQTRVKPEIYTPRFVELDKDTHQCHCIIGNIAYDYTQDNRLALSLLINLLGGAGMNTRLNLNIRERHGLAYNIEASYTPYSDTGIAMIYFGCDPEHAEWCLSLCKKEMRSLYEEKLGPVQLKRAKAQMVGQLAISSENYENLMLSIGKSFLIYDKVDSLEDIYTQVDEITSEVLLQVAKDIFDIEKQSILLYK</sequence>
<dbReference type="PANTHER" id="PTHR11851:SF49">
    <property type="entry name" value="MITOCHONDRIAL-PROCESSING PEPTIDASE SUBUNIT ALPHA"/>
    <property type="match status" value="1"/>
</dbReference>
<accession>A0ABR7D5B5</accession>
<dbReference type="InterPro" id="IPR050361">
    <property type="entry name" value="MPP/UQCRC_Complex"/>
</dbReference>
<dbReference type="InterPro" id="IPR011249">
    <property type="entry name" value="Metalloenz_LuxS/M16"/>
</dbReference>
<organism evidence="4 5">
    <name type="scientific">Butyricimonas hominis</name>
    <dbReference type="NCBI Taxonomy" id="2763032"/>
    <lineage>
        <taxon>Bacteria</taxon>
        <taxon>Pseudomonadati</taxon>
        <taxon>Bacteroidota</taxon>
        <taxon>Bacteroidia</taxon>
        <taxon>Bacteroidales</taxon>
        <taxon>Odoribacteraceae</taxon>
        <taxon>Butyricimonas</taxon>
    </lineage>
</organism>
<feature type="domain" description="Peptidase M16 C-terminal" evidence="3">
    <location>
        <begin position="165"/>
        <end position="340"/>
    </location>
</feature>
<evidence type="ECO:0000259" key="3">
    <source>
        <dbReference type="Pfam" id="PF05193"/>
    </source>
</evidence>
<feature type="domain" description="Peptidase M16 N-terminal" evidence="2">
    <location>
        <begin position="18"/>
        <end position="158"/>
    </location>
</feature>
<reference evidence="4 5" key="1">
    <citation type="submission" date="2020-08" db="EMBL/GenBank/DDBJ databases">
        <title>Genome public.</title>
        <authorList>
            <person name="Liu C."/>
            <person name="Sun Q."/>
        </authorList>
    </citation>
    <scope>NUCLEOTIDE SEQUENCE [LARGE SCALE GENOMIC DNA]</scope>
    <source>
        <strain evidence="4 5">NSJ-56</strain>
    </source>
</reference>
<keyword evidence="5" id="KW-1185">Reference proteome</keyword>
<dbReference type="Pfam" id="PF00675">
    <property type="entry name" value="Peptidase_M16"/>
    <property type="match status" value="1"/>
</dbReference>
<dbReference type="EMBL" id="JACOOH010000009">
    <property type="protein sequence ID" value="MBC5623153.1"/>
    <property type="molecule type" value="Genomic_DNA"/>
</dbReference>
<name>A0ABR7D5B5_9BACT</name>
<dbReference type="PANTHER" id="PTHR11851">
    <property type="entry name" value="METALLOPROTEASE"/>
    <property type="match status" value="1"/>
</dbReference>
<dbReference type="Gene3D" id="3.30.830.10">
    <property type="entry name" value="Metalloenzyme, LuxS/M16 peptidase-like"/>
    <property type="match status" value="2"/>
</dbReference>
<evidence type="ECO:0000313" key="5">
    <source>
        <dbReference type="Proteomes" id="UP000646484"/>
    </source>
</evidence>
<evidence type="ECO:0000256" key="1">
    <source>
        <dbReference type="ARBA" id="ARBA00007261"/>
    </source>
</evidence>
<protein>
    <submittedName>
        <fullName evidence="4">Insulinase family protein</fullName>
    </submittedName>
</protein>